<comment type="caution">
    <text evidence="5">The sequence shown here is derived from an EMBL/GenBank/DDBJ whole genome shotgun (WGS) entry which is preliminary data.</text>
</comment>
<dbReference type="PANTHER" id="PTHR46796">
    <property type="entry name" value="HTH-TYPE TRANSCRIPTIONAL ACTIVATOR RHAS-RELATED"/>
    <property type="match status" value="1"/>
</dbReference>
<keyword evidence="3" id="KW-0804">Transcription</keyword>
<protein>
    <recommendedName>
        <fullName evidence="4">HTH araC/xylS-type domain-containing protein</fullName>
    </recommendedName>
</protein>
<evidence type="ECO:0000313" key="5">
    <source>
        <dbReference type="EMBL" id="KPV51514.1"/>
    </source>
</evidence>
<sequence length="274" mass="29813">MVEQESLRGVLNPAAVPAKFQLVRHAPAPDLAYFVQHYWLVAWDLRGQPPHCSETLPFPCVNIVAEPGKTLVHGVISGRYTRRLEGAGCAFGITFRPGGFRELLGAPLHTIVDAALDSGALFGSDGVALAAGLAATDDAGTRIACAEQFLRAHAPAPDVNADLVNAIVAAALAERTIRRVSDLATDFGCSQRTLQRLFREYVGLGPKWMVQRFRLQEAAELLARPDAPPWPVLAAELGYFDQAHFINEFKAVIGRTPSAYVQGLDQRREVQQHV</sequence>
<dbReference type="EMBL" id="LJCR01000884">
    <property type="protein sequence ID" value="KPV51514.1"/>
    <property type="molecule type" value="Genomic_DNA"/>
</dbReference>
<proteinExistence type="predicted"/>
<dbReference type="Pfam" id="PF20240">
    <property type="entry name" value="DUF6597"/>
    <property type="match status" value="1"/>
</dbReference>
<dbReference type="Gene3D" id="1.10.10.60">
    <property type="entry name" value="Homeodomain-like"/>
    <property type="match status" value="1"/>
</dbReference>
<accession>A0A0P9HAT8</accession>
<evidence type="ECO:0000256" key="3">
    <source>
        <dbReference type="ARBA" id="ARBA00023163"/>
    </source>
</evidence>
<keyword evidence="2" id="KW-0238">DNA-binding</keyword>
<evidence type="ECO:0000259" key="4">
    <source>
        <dbReference type="PROSITE" id="PS01124"/>
    </source>
</evidence>
<evidence type="ECO:0000256" key="1">
    <source>
        <dbReference type="ARBA" id="ARBA00023015"/>
    </source>
</evidence>
<dbReference type="InterPro" id="IPR018060">
    <property type="entry name" value="HTH_AraC"/>
</dbReference>
<name>A0A0P9HAT8_9CHLR</name>
<dbReference type="InterPro" id="IPR046532">
    <property type="entry name" value="DUF6597"/>
</dbReference>
<dbReference type="SUPFAM" id="SSF46689">
    <property type="entry name" value="Homeodomain-like"/>
    <property type="match status" value="1"/>
</dbReference>
<dbReference type="PANTHER" id="PTHR46796:SF15">
    <property type="entry name" value="BLL1074 PROTEIN"/>
    <property type="match status" value="1"/>
</dbReference>
<organism evidence="5 6">
    <name type="scientific">Kouleothrix aurantiaca</name>
    <dbReference type="NCBI Taxonomy" id="186479"/>
    <lineage>
        <taxon>Bacteria</taxon>
        <taxon>Bacillati</taxon>
        <taxon>Chloroflexota</taxon>
        <taxon>Chloroflexia</taxon>
        <taxon>Chloroflexales</taxon>
        <taxon>Roseiflexineae</taxon>
        <taxon>Roseiflexaceae</taxon>
        <taxon>Kouleothrix</taxon>
    </lineage>
</organism>
<evidence type="ECO:0000256" key="2">
    <source>
        <dbReference type="ARBA" id="ARBA00023125"/>
    </source>
</evidence>
<keyword evidence="1" id="KW-0805">Transcription regulation</keyword>
<evidence type="ECO:0000313" key="6">
    <source>
        <dbReference type="Proteomes" id="UP000050509"/>
    </source>
</evidence>
<dbReference type="PATRIC" id="fig|186479.3.peg.10622"/>
<keyword evidence="6" id="KW-1185">Reference proteome</keyword>
<dbReference type="InterPro" id="IPR050204">
    <property type="entry name" value="AraC_XylS_family_regulators"/>
</dbReference>
<dbReference type="AlphaFoldDB" id="A0A0P9HAT8"/>
<dbReference type="SMART" id="SM00342">
    <property type="entry name" value="HTH_ARAC"/>
    <property type="match status" value="1"/>
</dbReference>
<dbReference type="Proteomes" id="UP000050509">
    <property type="component" value="Unassembled WGS sequence"/>
</dbReference>
<reference evidence="5 6" key="1">
    <citation type="submission" date="2015-09" db="EMBL/GenBank/DDBJ databases">
        <title>Draft genome sequence of Kouleothrix aurantiaca JCM 19913.</title>
        <authorList>
            <person name="Hemp J."/>
        </authorList>
    </citation>
    <scope>NUCLEOTIDE SEQUENCE [LARGE SCALE GENOMIC DNA]</scope>
    <source>
        <strain evidence="5 6">COM-B</strain>
    </source>
</reference>
<dbReference type="GO" id="GO:0003700">
    <property type="term" value="F:DNA-binding transcription factor activity"/>
    <property type="evidence" value="ECO:0007669"/>
    <property type="project" value="InterPro"/>
</dbReference>
<dbReference type="InterPro" id="IPR009057">
    <property type="entry name" value="Homeodomain-like_sf"/>
</dbReference>
<gene>
    <name evidence="5" type="ORF">SE17_20765</name>
</gene>
<feature type="domain" description="HTH araC/xylS-type" evidence="4">
    <location>
        <begin position="162"/>
        <end position="263"/>
    </location>
</feature>
<dbReference type="Pfam" id="PF12833">
    <property type="entry name" value="HTH_18"/>
    <property type="match status" value="1"/>
</dbReference>
<dbReference type="PROSITE" id="PS01124">
    <property type="entry name" value="HTH_ARAC_FAMILY_2"/>
    <property type="match status" value="1"/>
</dbReference>
<dbReference type="GO" id="GO:0043565">
    <property type="term" value="F:sequence-specific DNA binding"/>
    <property type="evidence" value="ECO:0007669"/>
    <property type="project" value="InterPro"/>
</dbReference>